<keyword evidence="1" id="KW-0732">Signal</keyword>
<dbReference type="Pfam" id="PF03413">
    <property type="entry name" value="PepSY"/>
    <property type="match status" value="2"/>
</dbReference>
<organism evidence="3 4">
    <name type="scientific">Dolosicoccus paucivorans</name>
    <dbReference type="NCBI Taxonomy" id="84521"/>
    <lineage>
        <taxon>Bacteria</taxon>
        <taxon>Bacillati</taxon>
        <taxon>Bacillota</taxon>
        <taxon>Bacilli</taxon>
        <taxon>Lactobacillales</taxon>
        <taxon>Aerococcaceae</taxon>
        <taxon>Dolosicoccus</taxon>
    </lineage>
</organism>
<dbReference type="OrthoDB" id="2943484at2"/>
<proteinExistence type="predicted"/>
<feature type="domain" description="PepSY" evidence="2">
    <location>
        <begin position="130"/>
        <end position="189"/>
    </location>
</feature>
<dbReference type="RefSeq" id="WP_102227675.1">
    <property type="nucleotide sequence ID" value="NZ_PNFY01000013.1"/>
</dbReference>
<dbReference type="Proteomes" id="UP000235682">
    <property type="component" value="Unassembled WGS sequence"/>
</dbReference>
<dbReference type="STRING" id="84521.SAMN04487994_104115"/>
<dbReference type="AlphaFoldDB" id="A0A2N6SM26"/>
<evidence type="ECO:0000313" key="4">
    <source>
        <dbReference type="Proteomes" id="UP000235682"/>
    </source>
</evidence>
<gene>
    <name evidence="3" type="ORF">CJ205_06105</name>
</gene>
<feature type="signal peptide" evidence="1">
    <location>
        <begin position="1"/>
        <end position="26"/>
    </location>
</feature>
<accession>A0A2N6SM26</accession>
<sequence length="193" mass="21770">MKNTVKYLGLALLTSSALTLSPLAFAEESSTVETSTEQAATEQSAVISFEDALKVYKEKYPDTDLESVKLKQDKGRWIYDFDGIDDMSEYSLKIDAETKEIIKEKVKELDKDEQNGVEREKEKINLDGIVSKEEAEKIAKEEAGADAGEIEKWELDRDGELTVWEIKFKNAGTETKVKIDAHDKKVLKVDLDD</sequence>
<protein>
    <recommendedName>
        <fullName evidence="2">PepSY domain-containing protein</fullName>
    </recommendedName>
</protein>
<feature type="chain" id="PRO_5014879180" description="PepSY domain-containing protein" evidence="1">
    <location>
        <begin position="27"/>
        <end position="193"/>
    </location>
</feature>
<dbReference type="InterPro" id="IPR025711">
    <property type="entry name" value="PepSY"/>
</dbReference>
<dbReference type="Gene3D" id="3.10.450.40">
    <property type="match status" value="2"/>
</dbReference>
<evidence type="ECO:0000256" key="1">
    <source>
        <dbReference type="SAM" id="SignalP"/>
    </source>
</evidence>
<reference evidence="3 4" key="1">
    <citation type="submission" date="2017-09" db="EMBL/GenBank/DDBJ databases">
        <title>Bacterial strain isolated from the female urinary microbiota.</title>
        <authorList>
            <person name="Thomas-White K."/>
            <person name="Kumar N."/>
            <person name="Forster S."/>
            <person name="Putonti C."/>
            <person name="Lawley T."/>
            <person name="Wolfe A.J."/>
        </authorList>
    </citation>
    <scope>NUCLEOTIDE SEQUENCE [LARGE SCALE GENOMIC DNA]</scope>
    <source>
        <strain evidence="3 4">UMB0852</strain>
    </source>
</reference>
<keyword evidence="4" id="KW-1185">Reference proteome</keyword>
<name>A0A2N6SM26_9LACT</name>
<evidence type="ECO:0000259" key="2">
    <source>
        <dbReference type="Pfam" id="PF03413"/>
    </source>
</evidence>
<comment type="caution">
    <text evidence="3">The sequence shown here is derived from an EMBL/GenBank/DDBJ whole genome shotgun (WGS) entry which is preliminary data.</text>
</comment>
<feature type="domain" description="PepSY" evidence="2">
    <location>
        <begin position="47"/>
        <end position="104"/>
    </location>
</feature>
<evidence type="ECO:0000313" key="3">
    <source>
        <dbReference type="EMBL" id="PMC58106.1"/>
    </source>
</evidence>
<dbReference type="EMBL" id="PNHE01000025">
    <property type="protein sequence ID" value="PMC58106.1"/>
    <property type="molecule type" value="Genomic_DNA"/>
</dbReference>